<dbReference type="AlphaFoldDB" id="A0A3M9MW24"/>
<feature type="transmembrane region" description="Helical" evidence="1">
    <location>
        <begin position="325"/>
        <end position="343"/>
    </location>
</feature>
<reference evidence="4 5" key="1">
    <citation type="submission" date="2018-11" db="EMBL/GenBank/DDBJ databases">
        <title>Rufibacter latericius sp. nov., isolated from water in Baiyang Lake.</title>
        <authorList>
            <person name="Yang Y."/>
        </authorList>
    </citation>
    <scope>NUCLEOTIDE SEQUENCE [LARGE SCALE GENOMIC DNA]</scope>
    <source>
        <strain evidence="4 5">MCC P1</strain>
    </source>
</reference>
<name>A0A3M9MW24_9BACT</name>
<gene>
    <name evidence="4" type="ORF">EFA69_09465</name>
</gene>
<dbReference type="Pfam" id="PF01757">
    <property type="entry name" value="Acyl_transf_3"/>
    <property type="match status" value="1"/>
</dbReference>
<feature type="transmembrane region" description="Helical" evidence="1">
    <location>
        <begin position="160"/>
        <end position="177"/>
    </location>
</feature>
<feature type="transmembrane region" description="Helical" evidence="1">
    <location>
        <begin position="355"/>
        <end position="372"/>
    </location>
</feature>
<feature type="transmembrane region" description="Helical" evidence="1">
    <location>
        <begin position="26"/>
        <end position="44"/>
    </location>
</feature>
<feature type="domain" description="Acyltransferase 3" evidence="2">
    <location>
        <begin position="25"/>
        <end position="340"/>
    </location>
</feature>
<feature type="domain" description="SGNH" evidence="3">
    <location>
        <begin position="406"/>
        <end position="624"/>
    </location>
</feature>
<dbReference type="InterPro" id="IPR050879">
    <property type="entry name" value="Acyltransferase_3"/>
</dbReference>
<accession>A0A3M9MW24</accession>
<dbReference type="EMBL" id="RJJE01000009">
    <property type="protein sequence ID" value="RNI29761.1"/>
    <property type="molecule type" value="Genomic_DNA"/>
</dbReference>
<organism evidence="4 5">
    <name type="scientific">Rufibacter immobilis</name>
    <dbReference type="NCBI Taxonomy" id="1348778"/>
    <lineage>
        <taxon>Bacteria</taxon>
        <taxon>Pseudomonadati</taxon>
        <taxon>Bacteroidota</taxon>
        <taxon>Cytophagia</taxon>
        <taxon>Cytophagales</taxon>
        <taxon>Hymenobacteraceae</taxon>
        <taxon>Rufibacter</taxon>
    </lineage>
</organism>
<dbReference type="GO" id="GO:0016020">
    <property type="term" value="C:membrane"/>
    <property type="evidence" value="ECO:0007669"/>
    <property type="project" value="TreeGrafter"/>
</dbReference>
<dbReference type="InterPro" id="IPR043968">
    <property type="entry name" value="SGNH"/>
</dbReference>
<dbReference type="PANTHER" id="PTHR23028">
    <property type="entry name" value="ACETYLTRANSFERASE"/>
    <property type="match status" value="1"/>
</dbReference>
<evidence type="ECO:0000256" key="1">
    <source>
        <dbReference type="SAM" id="Phobius"/>
    </source>
</evidence>
<keyword evidence="5" id="KW-1185">Reference proteome</keyword>
<feature type="transmembrane region" description="Helical" evidence="1">
    <location>
        <begin position="182"/>
        <end position="203"/>
    </location>
</feature>
<feature type="transmembrane region" description="Helical" evidence="1">
    <location>
        <begin position="209"/>
        <end position="228"/>
    </location>
</feature>
<dbReference type="Pfam" id="PF19040">
    <property type="entry name" value="SGNH"/>
    <property type="match status" value="1"/>
</dbReference>
<dbReference type="GO" id="GO:0016747">
    <property type="term" value="F:acyltransferase activity, transferring groups other than amino-acyl groups"/>
    <property type="evidence" value="ECO:0007669"/>
    <property type="project" value="InterPro"/>
</dbReference>
<evidence type="ECO:0000313" key="5">
    <source>
        <dbReference type="Proteomes" id="UP000271010"/>
    </source>
</evidence>
<feature type="transmembrane region" description="Helical" evidence="1">
    <location>
        <begin position="50"/>
        <end position="70"/>
    </location>
</feature>
<dbReference type="InterPro" id="IPR002656">
    <property type="entry name" value="Acyl_transf_3_dom"/>
</dbReference>
<dbReference type="PANTHER" id="PTHR23028:SF53">
    <property type="entry name" value="ACYL_TRANSF_3 DOMAIN-CONTAINING PROTEIN"/>
    <property type="match status" value="1"/>
</dbReference>
<sequence>MIAKNSTRLNNHPHIKKPSSKFRSDINALRALAISGVLFFHFKVGWLKGGFAGVDVFFVISGYLMSKIVVSAIKRGEFSYWDYLSKRIKRIVPALLSLVLTVSLVGFFLYFPEDFKLNQKNAAASVLFLSNILYWQNSGYFDPSSDTNIFLHTWSLSVEWQFYLLYPLFLVLLNRIVNKKIYVFHFVSMTFVLVVGSMIFTVIDPTASFYLLPTRAWEMLFGGIAFFSEGLISNERVRKVLAALGYGAILGCFLFLDEALPWPGPYTAIPVVATFLVIVANHDGFKAVNHYSIQFIGKISYSLYLWHWPIYVVGQYYGVGINMGAVLLFTLTSFVMGYLSYLYIESGNFRSSGTIAVGGVSLFVATAFLSYMDTNHFLFKDTTLAIQNYKKTHKKEQIKQFNREECHISKIEDFNKDQCLCLVEGKKNILMIGDSHMAQLSQSLKEELADDNINLMQATASATLPTLKSYEGKKIELRKLMDYTFLDFIPKNAKKIDGVIVSAHWARNSKTNPNNLLLGLEEIMEYLKQYEVKYIIIGQTESYRMPYTMIAARDFEQGTQQAPNYLDKYPFQVDEYLSKNIGPNYVKVINTTHFPPLSSAGVPYMYDEDHVTKYGADLLVEKIMQNTVAQEFFY</sequence>
<keyword evidence="4" id="KW-0012">Acyltransferase</keyword>
<feature type="transmembrane region" description="Helical" evidence="1">
    <location>
        <begin position="240"/>
        <end position="256"/>
    </location>
</feature>
<dbReference type="OrthoDB" id="9796461at2"/>
<evidence type="ECO:0000259" key="2">
    <source>
        <dbReference type="Pfam" id="PF01757"/>
    </source>
</evidence>
<proteinExistence type="predicted"/>
<keyword evidence="1" id="KW-0472">Membrane</keyword>
<feature type="transmembrane region" description="Helical" evidence="1">
    <location>
        <begin position="262"/>
        <end position="280"/>
    </location>
</feature>
<dbReference type="GO" id="GO:0009103">
    <property type="term" value="P:lipopolysaccharide biosynthetic process"/>
    <property type="evidence" value="ECO:0007669"/>
    <property type="project" value="TreeGrafter"/>
</dbReference>
<dbReference type="Proteomes" id="UP000271010">
    <property type="component" value="Unassembled WGS sequence"/>
</dbReference>
<dbReference type="RefSeq" id="WP_123132844.1">
    <property type="nucleotide sequence ID" value="NZ_RJJE01000009.1"/>
</dbReference>
<feature type="transmembrane region" description="Helical" evidence="1">
    <location>
        <begin position="91"/>
        <end position="111"/>
    </location>
</feature>
<keyword evidence="1" id="KW-0812">Transmembrane</keyword>
<evidence type="ECO:0000313" key="4">
    <source>
        <dbReference type="EMBL" id="RNI29761.1"/>
    </source>
</evidence>
<protein>
    <submittedName>
        <fullName evidence="4">Acyltransferase</fullName>
    </submittedName>
</protein>
<keyword evidence="4" id="KW-0808">Transferase</keyword>
<comment type="caution">
    <text evidence="4">The sequence shown here is derived from an EMBL/GenBank/DDBJ whole genome shotgun (WGS) entry which is preliminary data.</text>
</comment>
<evidence type="ECO:0000259" key="3">
    <source>
        <dbReference type="Pfam" id="PF19040"/>
    </source>
</evidence>
<keyword evidence="1" id="KW-1133">Transmembrane helix</keyword>